<feature type="compositionally biased region" description="Basic and acidic residues" evidence="1">
    <location>
        <begin position="720"/>
        <end position="732"/>
    </location>
</feature>
<dbReference type="Gene3D" id="1.10.3210.10">
    <property type="entry name" value="Hypothetical protein af1432"/>
    <property type="match status" value="1"/>
</dbReference>
<dbReference type="InterPro" id="IPR011624">
    <property type="entry name" value="Metal-dep_PHydrolase_7TM_extra"/>
</dbReference>
<keyword evidence="2" id="KW-0812">Transmembrane</keyword>
<dbReference type="PANTHER" id="PTHR36442:SF1">
    <property type="entry name" value="CYCLIC-DI-AMP PHOSPHODIESTERASE PGPH"/>
    <property type="match status" value="1"/>
</dbReference>
<dbReference type="PROSITE" id="PS51831">
    <property type="entry name" value="HD"/>
    <property type="match status" value="1"/>
</dbReference>
<protein>
    <submittedName>
        <fullName evidence="4">Metal-dependent phosphohydrolase</fullName>
    </submittedName>
</protein>
<dbReference type="InterPro" id="IPR006674">
    <property type="entry name" value="HD_domain"/>
</dbReference>
<feature type="transmembrane region" description="Helical" evidence="2">
    <location>
        <begin position="350"/>
        <end position="376"/>
    </location>
</feature>
<feature type="transmembrane region" description="Helical" evidence="2">
    <location>
        <begin position="320"/>
        <end position="338"/>
    </location>
</feature>
<proteinExistence type="predicted"/>
<dbReference type="PANTHER" id="PTHR36442">
    <property type="entry name" value="CYCLIC-DI-AMP PHOSPHODIESTERASE PGPH"/>
    <property type="match status" value="1"/>
</dbReference>
<dbReference type="InterPro" id="IPR003607">
    <property type="entry name" value="HD/PDEase_dom"/>
</dbReference>
<evidence type="ECO:0000259" key="3">
    <source>
        <dbReference type="PROSITE" id="PS51831"/>
    </source>
</evidence>
<keyword evidence="2" id="KW-1133">Transmembrane helix</keyword>
<feature type="transmembrane region" description="Helical" evidence="2">
    <location>
        <begin position="414"/>
        <end position="435"/>
    </location>
</feature>
<sequence length="746" mass="84552">MAEKKKNDKERYQKIGQVLKNNTFQRILIGAVSLVLVFIMISEGAAPRKYKLTLGMASGFDIRAPRDIENTMKTEELALERVKEIPPVIKELELANTQMLGNIYEFFDSLDNLRSKIIPVMESGNEHGLSELLERENVSVENPILAKLPEELQEYLFRRDSQADIRQLKDFLVKQIMPDITTTVITEENLSEVLQNFTAEIEEKVASFEMQQVAKYILSGVLVPNSMVDEAATEKQKNDFIEAYKLENPVMIYKNERFIRKEDIVTADKLDVARRLGLLDEENRPDYLFLVAVFCILLMLWIILALFLRHFARKTFESRNELMFIASVIVLTVFLAFMSKEFIPEYQSYITLGFIAPVLTVVFLNIQIAVMVNLITTLAVSLMFRDNFTFLIMFAISGTIAAFLSANANQRRKISLTGLVTGTVNILVVACIGMMEKKEWISILYEGGISFINGILSVILAIGILPFFEGIFNMITPLKLLELADPNHPLLKRLLLEAPGTYHHSLMVGNLAEAAVRQIGGNALLARVGAYFHDVGKLKRPNFFKENQMSENPHDRITPNLSTLVITSHTKDGEQLAIKYKLPKAIRDIIVQHHGSTLVAYFYHKAKQSEKGTEVKESNFRYEGPKPQSREAAVVLLADSVEAAVRSLPDKTKGKIEGLIRKIIKDKLDDGQLDNCDLTLKDLNEIANAFMTVLSGFFHERTEYPELEKKTTLNELDEISKIMDDKKEKENESGNPKQTEEEIPSD</sequence>
<dbReference type="Pfam" id="PF01966">
    <property type="entry name" value="HD"/>
    <property type="match status" value="1"/>
</dbReference>
<dbReference type="AlphaFoldDB" id="A0A1B1YB63"/>
<dbReference type="InterPro" id="IPR011621">
    <property type="entry name" value="Metal-dep_PHydrolase_7TM_intra"/>
</dbReference>
<evidence type="ECO:0000256" key="1">
    <source>
        <dbReference type="SAM" id="MobiDB-lite"/>
    </source>
</evidence>
<dbReference type="GO" id="GO:0016787">
    <property type="term" value="F:hydrolase activity"/>
    <property type="evidence" value="ECO:0007669"/>
    <property type="project" value="UniProtKB-KW"/>
</dbReference>
<dbReference type="CDD" id="cd00077">
    <property type="entry name" value="HDc"/>
    <property type="match status" value="1"/>
</dbReference>
<dbReference type="SMART" id="SM00471">
    <property type="entry name" value="HDc"/>
    <property type="match status" value="1"/>
</dbReference>
<dbReference type="InterPro" id="IPR052722">
    <property type="entry name" value="PgpH_phosphodiesterase"/>
</dbReference>
<feature type="transmembrane region" description="Helical" evidence="2">
    <location>
        <begin position="287"/>
        <end position="308"/>
    </location>
</feature>
<dbReference type="Pfam" id="PF07697">
    <property type="entry name" value="7TMR-HDED"/>
    <property type="match status" value="1"/>
</dbReference>
<dbReference type="RefSeq" id="WP_015358264.1">
    <property type="nucleotide sequence ID" value="NZ_CP014672.1"/>
</dbReference>
<evidence type="ECO:0000313" key="5">
    <source>
        <dbReference type="Proteomes" id="UP000092971"/>
    </source>
</evidence>
<feature type="region of interest" description="Disordered" evidence="1">
    <location>
        <begin position="720"/>
        <end position="746"/>
    </location>
</feature>
<feature type="transmembrane region" description="Helical" evidence="2">
    <location>
        <begin position="21"/>
        <end position="41"/>
    </location>
</feature>
<name>A0A1B1YB63_THEST</name>
<feature type="transmembrane region" description="Helical" evidence="2">
    <location>
        <begin position="388"/>
        <end position="408"/>
    </location>
</feature>
<accession>A0A1B1YB63</accession>
<keyword evidence="4" id="KW-0378">Hydrolase</keyword>
<feature type="transmembrane region" description="Helical" evidence="2">
    <location>
        <begin position="447"/>
        <end position="468"/>
    </location>
</feature>
<dbReference type="SUPFAM" id="SSF109604">
    <property type="entry name" value="HD-domain/PDEase-like"/>
    <property type="match status" value="1"/>
</dbReference>
<dbReference type="Pfam" id="PF07698">
    <property type="entry name" value="7TM-7TMR_HD"/>
    <property type="match status" value="1"/>
</dbReference>
<evidence type="ECO:0000256" key="2">
    <source>
        <dbReference type="SAM" id="Phobius"/>
    </source>
</evidence>
<keyword evidence="2" id="KW-0472">Membrane</keyword>
<feature type="domain" description="HD" evidence="3">
    <location>
        <begin position="501"/>
        <end position="644"/>
    </location>
</feature>
<reference evidence="4 5" key="1">
    <citation type="submission" date="2016-02" db="EMBL/GenBank/DDBJ databases">
        <title>Comparison of Clostridium stercorarium subspecies using comparative genomics and transcriptomics.</title>
        <authorList>
            <person name="Schellenberg J."/>
            <person name="Thallinger G."/>
            <person name="Levin D.B."/>
            <person name="Zhang X."/>
            <person name="Alvare G."/>
            <person name="Fristensky B."/>
            <person name="Sparling R."/>
        </authorList>
    </citation>
    <scope>NUCLEOTIDE SEQUENCE [LARGE SCALE GENOMIC DNA]</scope>
    <source>
        <strain evidence="4 5">DSM 2910</strain>
    </source>
</reference>
<dbReference type="EMBL" id="CP014672">
    <property type="protein sequence ID" value="ANW97994.1"/>
    <property type="molecule type" value="Genomic_DNA"/>
</dbReference>
<organism evidence="4 5">
    <name type="scientific">Thermoclostridium stercorarium subsp. thermolacticum DSM 2910</name>
    <dbReference type="NCBI Taxonomy" id="1121336"/>
    <lineage>
        <taxon>Bacteria</taxon>
        <taxon>Bacillati</taxon>
        <taxon>Bacillota</taxon>
        <taxon>Clostridia</taxon>
        <taxon>Eubacteriales</taxon>
        <taxon>Oscillospiraceae</taxon>
        <taxon>Thermoclostridium</taxon>
    </lineage>
</organism>
<dbReference type="OrthoDB" id="9806952at2"/>
<dbReference type="NCBIfam" id="TIGR00277">
    <property type="entry name" value="HDIG"/>
    <property type="match status" value="1"/>
</dbReference>
<evidence type="ECO:0000313" key="4">
    <source>
        <dbReference type="EMBL" id="ANW97994.1"/>
    </source>
</evidence>
<dbReference type="InterPro" id="IPR006675">
    <property type="entry name" value="HDIG_dom"/>
</dbReference>
<dbReference type="Proteomes" id="UP000092971">
    <property type="component" value="Chromosome"/>
</dbReference>
<gene>
    <name evidence="4" type="ORF">CSTERTH_02525</name>
</gene>